<dbReference type="EMBL" id="GG700653">
    <property type="protein sequence ID" value="EGD89731.1"/>
    <property type="molecule type" value="Genomic_DNA"/>
</dbReference>
<dbReference type="GeneID" id="10375772"/>
<evidence type="ECO:0000313" key="1">
    <source>
        <dbReference type="EMBL" id="EGD89731.1"/>
    </source>
</evidence>
<dbReference type="InParanoid" id="F2SSC0"/>
<accession>F2SSC0</accession>
<sequence length="89" mass="10398">MSENWYLREESLDATIINGTTEKQDLEDLAEWIRTKGVFGLQDGRLTLMNPDICLELIRFQSRPNIMRNESPWPGTLRTLRVHPNTQLL</sequence>
<dbReference type="Proteomes" id="UP000008864">
    <property type="component" value="Unassembled WGS sequence"/>
</dbReference>
<evidence type="ECO:0000313" key="2">
    <source>
        <dbReference type="Proteomes" id="UP000008864"/>
    </source>
</evidence>
<gene>
    <name evidence="1" type="ORF">TERG_05970</name>
</gene>
<reference evidence="2" key="1">
    <citation type="journal article" date="2012" name="MBio">
        <title>Comparative genome analysis of Trichophyton rubrum and related dermatophytes reveals candidate genes involved in infection.</title>
        <authorList>
            <person name="Martinez D.A."/>
            <person name="Oliver B.G."/>
            <person name="Graeser Y."/>
            <person name="Goldberg J.M."/>
            <person name="Li W."/>
            <person name="Martinez-Rossi N.M."/>
            <person name="Monod M."/>
            <person name="Shelest E."/>
            <person name="Barton R.C."/>
            <person name="Birch E."/>
            <person name="Brakhage A.A."/>
            <person name="Chen Z."/>
            <person name="Gurr S.J."/>
            <person name="Heiman D."/>
            <person name="Heitman J."/>
            <person name="Kosti I."/>
            <person name="Rossi A."/>
            <person name="Saif S."/>
            <person name="Samalova M."/>
            <person name="Saunders C.W."/>
            <person name="Shea T."/>
            <person name="Summerbell R.C."/>
            <person name="Xu J."/>
            <person name="Young S."/>
            <person name="Zeng Q."/>
            <person name="Birren B.W."/>
            <person name="Cuomo C.A."/>
            <person name="White T.C."/>
        </authorList>
    </citation>
    <scope>NUCLEOTIDE SEQUENCE [LARGE SCALE GENOMIC DNA]</scope>
    <source>
        <strain evidence="2">ATCC MYA-4607 / CBS 118892</strain>
    </source>
</reference>
<proteinExistence type="predicted"/>
<dbReference type="HOGENOM" id="CLU_146215_0_0_1"/>
<name>F2SSC0_TRIRC</name>
<dbReference type="VEuPathDB" id="FungiDB:TERG_05970"/>
<dbReference type="RefSeq" id="XP_003234100.1">
    <property type="nucleotide sequence ID" value="XM_003234052.1"/>
</dbReference>
<protein>
    <submittedName>
        <fullName evidence="1">Uncharacterized protein</fullName>
    </submittedName>
</protein>
<dbReference type="AlphaFoldDB" id="F2SSC0"/>
<organism evidence="1 2">
    <name type="scientific">Trichophyton rubrum (strain ATCC MYA-4607 / CBS 118892)</name>
    <name type="common">Athlete's foot fungus</name>
    <dbReference type="NCBI Taxonomy" id="559305"/>
    <lineage>
        <taxon>Eukaryota</taxon>
        <taxon>Fungi</taxon>
        <taxon>Dikarya</taxon>
        <taxon>Ascomycota</taxon>
        <taxon>Pezizomycotina</taxon>
        <taxon>Eurotiomycetes</taxon>
        <taxon>Eurotiomycetidae</taxon>
        <taxon>Onygenales</taxon>
        <taxon>Arthrodermataceae</taxon>
        <taxon>Trichophyton</taxon>
    </lineage>
</organism>
<keyword evidence="2" id="KW-1185">Reference proteome</keyword>